<reference evidence="1 2" key="1">
    <citation type="submission" date="2019-08" db="EMBL/GenBank/DDBJ databases">
        <authorList>
            <person name="Vazquez-Campos X."/>
        </authorList>
    </citation>
    <scope>NUCLEOTIDE SEQUENCE [LARGE SCALE GENOMIC DNA]</scope>
    <source>
        <strain evidence="1">LFW-283_2</strain>
    </source>
</reference>
<protein>
    <submittedName>
        <fullName evidence="1">Uncharacterized protein</fullName>
    </submittedName>
</protein>
<sequence length="195" mass="21416">MVLAATIPFSHIIHCSLLIGDNMRNLFICLLMVFALMQDASALTVYPNQNSGTNVTTNSEFCPLLPMIELFCKDGYHVEIQHDAKGCEVGQMCVTNKPACPGGTGCNNTITKPKCGCFEECADTCYVVCYTCPPPQVCTKEAIVCSDGSVVSRNPDNNCEFDQCPNDLDDLKRQLKESNSLLRELIALIKSLFPF</sequence>
<evidence type="ECO:0000313" key="2">
    <source>
        <dbReference type="Proteomes" id="UP000789941"/>
    </source>
</evidence>
<comment type="caution">
    <text evidence="1">The sequence shown here is derived from an EMBL/GenBank/DDBJ whole genome shotgun (WGS) entry which is preliminary data.</text>
</comment>
<dbReference type="Proteomes" id="UP000789941">
    <property type="component" value="Unassembled WGS sequence"/>
</dbReference>
<accession>A0A5E4LMV4</accession>
<evidence type="ECO:0000313" key="1">
    <source>
        <dbReference type="EMBL" id="VVC03345.1"/>
    </source>
</evidence>
<gene>
    <name evidence="1" type="ORF">LFW2832_00307</name>
</gene>
<dbReference type="AlphaFoldDB" id="A0A5E4LMV4"/>
<dbReference type="EMBL" id="CABMJJ010000007">
    <property type="protein sequence ID" value="VVC03345.1"/>
    <property type="molecule type" value="Genomic_DNA"/>
</dbReference>
<proteinExistence type="predicted"/>
<name>A0A5E4LMV4_9ARCH</name>
<organism evidence="1 2">
    <name type="scientific">Candidatus Bilamarchaeum dharawalense</name>
    <dbReference type="NCBI Taxonomy" id="2885759"/>
    <lineage>
        <taxon>Archaea</taxon>
        <taxon>Candidatus Micrarchaeota</taxon>
        <taxon>Candidatus Micrarchaeia</taxon>
        <taxon>Candidatus Anstonellales</taxon>
        <taxon>Candidatus Bilamarchaeaceae</taxon>
        <taxon>Candidatus Bilamarchaeum</taxon>
    </lineage>
</organism>